<feature type="modified residue" description="4-aspartylphosphate" evidence="4">
    <location>
        <position position="55"/>
    </location>
</feature>
<dbReference type="PANTHER" id="PTHR48111">
    <property type="entry name" value="REGULATOR OF RPOS"/>
    <property type="match status" value="1"/>
</dbReference>
<dbReference type="InterPro" id="IPR001867">
    <property type="entry name" value="OmpR/PhoB-type_DNA-bd"/>
</dbReference>
<dbReference type="GO" id="GO:0032993">
    <property type="term" value="C:protein-DNA complex"/>
    <property type="evidence" value="ECO:0007669"/>
    <property type="project" value="TreeGrafter"/>
</dbReference>
<feature type="domain" description="OmpR/PhoB-type" evidence="7">
    <location>
        <begin position="128"/>
        <end position="228"/>
    </location>
</feature>
<dbReference type="GO" id="GO:0006355">
    <property type="term" value="P:regulation of DNA-templated transcription"/>
    <property type="evidence" value="ECO:0007669"/>
    <property type="project" value="InterPro"/>
</dbReference>
<dbReference type="InterPro" id="IPR036388">
    <property type="entry name" value="WH-like_DNA-bd_sf"/>
</dbReference>
<dbReference type="Pfam" id="PF00072">
    <property type="entry name" value="Response_reg"/>
    <property type="match status" value="1"/>
</dbReference>
<dbReference type="CDD" id="cd00383">
    <property type="entry name" value="trans_reg_C"/>
    <property type="match status" value="1"/>
</dbReference>
<evidence type="ECO:0000313" key="8">
    <source>
        <dbReference type="EMBL" id="MCT7944745.1"/>
    </source>
</evidence>
<evidence type="ECO:0000256" key="3">
    <source>
        <dbReference type="ARBA" id="ARBA00023163"/>
    </source>
</evidence>
<dbReference type="SUPFAM" id="SSF46894">
    <property type="entry name" value="C-terminal effector domain of the bipartite response regulators"/>
    <property type="match status" value="1"/>
</dbReference>
<keyword evidence="9" id="KW-1185">Reference proteome</keyword>
<keyword evidence="2 5" id="KW-0238">DNA-binding</keyword>
<dbReference type="SUPFAM" id="SSF52172">
    <property type="entry name" value="CheY-like"/>
    <property type="match status" value="1"/>
</dbReference>
<dbReference type="AlphaFoldDB" id="A0A9X2WSP6"/>
<dbReference type="Proteomes" id="UP001155604">
    <property type="component" value="Unassembled WGS sequence"/>
</dbReference>
<evidence type="ECO:0000256" key="5">
    <source>
        <dbReference type="PROSITE-ProRule" id="PRU01091"/>
    </source>
</evidence>
<dbReference type="GO" id="GO:0005829">
    <property type="term" value="C:cytosol"/>
    <property type="evidence" value="ECO:0007669"/>
    <property type="project" value="TreeGrafter"/>
</dbReference>
<dbReference type="GO" id="GO:0000156">
    <property type="term" value="F:phosphorelay response regulator activity"/>
    <property type="evidence" value="ECO:0007669"/>
    <property type="project" value="TreeGrafter"/>
</dbReference>
<protein>
    <submittedName>
        <fullName evidence="8">Response regulator transcription factor</fullName>
    </submittedName>
</protein>
<dbReference type="RefSeq" id="WP_261272001.1">
    <property type="nucleotide sequence ID" value="NZ_JAMTCC010000006.1"/>
</dbReference>
<accession>A0A9X2WSP6</accession>
<dbReference type="Gene3D" id="6.10.250.690">
    <property type="match status" value="1"/>
</dbReference>
<comment type="caution">
    <text evidence="8">The sequence shown here is derived from an EMBL/GenBank/DDBJ whole genome shotgun (WGS) entry which is preliminary data.</text>
</comment>
<sequence length="241" mass="26957">MTEQIRVLLVEDDEWLGLALSAFLQQQGFQVSLAHSLAAAMSMLSQPDLRLLIADVQLPDGCGIELCRQLCQPHIGKILISSNASEQSRVQGLGAGADDYICKPVFPQELLLRIHGLLRRLPPYAVTVPDLRFLQFRLNLENRQLCYQQHALQLSENEQQLLIKLIAHQGKIISRTELALALGETNTYLAGRALDIAISRLRKKLVQLSGQAEELLVTYRNQGYLLVQEWPEAGIKEGTAR</sequence>
<keyword evidence="3" id="KW-0804">Transcription</keyword>
<dbReference type="PROSITE" id="PS51755">
    <property type="entry name" value="OMPR_PHOB"/>
    <property type="match status" value="1"/>
</dbReference>
<dbReference type="SMART" id="SM00862">
    <property type="entry name" value="Trans_reg_C"/>
    <property type="match status" value="1"/>
</dbReference>
<evidence type="ECO:0000256" key="2">
    <source>
        <dbReference type="ARBA" id="ARBA00023125"/>
    </source>
</evidence>
<organism evidence="8 9">
    <name type="scientific">Shewanella septentrionalis</name>
    <dbReference type="NCBI Taxonomy" id="2952223"/>
    <lineage>
        <taxon>Bacteria</taxon>
        <taxon>Pseudomonadati</taxon>
        <taxon>Pseudomonadota</taxon>
        <taxon>Gammaproteobacteria</taxon>
        <taxon>Alteromonadales</taxon>
        <taxon>Shewanellaceae</taxon>
        <taxon>Shewanella</taxon>
    </lineage>
</organism>
<dbReference type="Pfam" id="PF00486">
    <property type="entry name" value="Trans_reg_C"/>
    <property type="match status" value="1"/>
</dbReference>
<dbReference type="PROSITE" id="PS50110">
    <property type="entry name" value="RESPONSE_REGULATORY"/>
    <property type="match status" value="1"/>
</dbReference>
<dbReference type="Gene3D" id="3.40.50.2300">
    <property type="match status" value="1"/>
</dbReference>
<name>A0A9X2WSP6_9GAMM</name>
<evidence type="ECO:0000256" key="1">
    <source>
        <dbReference type="ARBA" id="ARBA00023015"/>
    </source>
</evidence>
<evidence type="ECO:0000259" key="7">
    <source>
        <dbReference type="PROSITE" id="PS51755"/>
    </source>
</evidence>
<proteinExistence type="predicted"/>
<dbReference type="PANTHER" id="PTHR48111:SF67">
    <property type="entry name" value="TRANSCRIPTIONAL REGULATORY PROTEIN TCTD"/>
    <property type="match status" value="1"/>
</dbReference>
<dbReference type="InterPro" id="IPR016032">
    <property type="entry name" value="Sig_transdc_resp-reg_C-effctor"/>
</dbReference>
<gene>
    <name evidence="8" type="ORF">NE536_05130</name>
</gene>
<feature type="domain" description="Response regulatory" evidence="6">
    <location>
        <begin position="6"/>
        <end position="118"/>
    </location>
</feature>
<dbReference type="EMBL" id="JAMTCC010000006">
    <property type="protein sequence ID" value="MCT7944745.1"/>
    <property type="molecule type" value="Genomic_DNA"/>
</dbReference>
<dbReference type="GO" id="GO:0000976">
    <property type="term" value="F:transcription cis-regulatory region binding"/>
    <property type="evidence" value="ECO:0007669"/>
    <property type="project" value="TreeGrafter"/>
</dbReference>
<dbReference type="InterPro" id="IPR011006">
    <property type="entry name" value="CheY-like_superfamily"/>
</dbReference>
<dbReference type="InterPro" id="IPR001789">
    <property type="entry name" value="Sig_transdc_resp-reg_receiver"/>
</dbReference>
<keyword evidence="4" id="KW-0597">Phosphoprotein</keyword>
<keyword evidence="1" id="KW-0805">Transcription regulation</keyword>
<evidence type="ECO:0000313" key="9">
    <source>
        <dbReference type="Proteomes" id="UP001155604"/>
    </source>
</evidence>
<feature type="DNA-binding region" description="OmpR/PhoB-type" evidence="5">
    <location>
        <begin position="128"/>
        <end position="228"/>
    </location>
</feature>
<evidence type="ECO:0000256" key="4">
    <source>
        <dbReference type="PROSITE-ProRule" id="PRU00169"/>
    </source>
</evidence>
<reference evidence="8" key="1">
    <citation type="journal article" date="2023" name="Int. J. Syst. Evol. Microbiol.">
        <title>&lt;i&gt;Shewanella septentrionalis&lt;/i&gt; sp. nov. and &lt;i&gt;Shewanella holmiensis&lt;/i&gt; sp. nov., isolated from Baltic Sea water and sediments.</title>
        <authorList>
            <person name="Martin-Rodriguez A.J."/>
            <person name="Thorell K."/>
            <person name="Joffre E."/>
            <person name="Jensie-Markopoulos S."/>
            <person name="Moore E.R.B."/>
            <person name="Sjoling A."/>
        </authorList>
    </citation>
    <scope>NUCLEOTIDE SEQUENCE</scope>
    <source>
        <strain evidence="8">SP1W3</strain>
    </source>
</reference>
<dbReference type="SMART" id="SM00448">
    <property type="entry name" value="REC"/>
    <property type="match status" value="1"/>
</dbReference>
<dbReference type="InterPro" id="IPR039420">
    <property type="entry name" value="WalR-like"/>
</dbReference>
<dbReference type="Gene3D" id="1.10.10.10">
    <property type="entry name" value="Winged helix-like DNA-binding domain superfamily/Winged helix DNA-binding domain"/>
    <property type="match status" value="1"/>
</dbReference>
<evidence type="ECO:0000259" key="6">
    <source>
        <dbReference type="PROSITE" id="PS50110"/>
    </source>
</evidence>